<accession>A0A433TYA6</accession>
<feature type="region of interest" description="Disordered" evidence="4">
    <location>
        <begin position="681"/>
        <end position="747"/>
    </location>
</feature>
<feature type="compositionally biased region" description="Polar residues" evidence="4">
    <location>
        <begin position="767"/>
        <end position="778"/>
    </location>
</feature>
<feature type="region of interest" description="Disordered" evidence="4">
    <location>
        <begin position="810"/>
        <end position="830"/>
    </location>
</feature>
<dbReference type="Gene3D" id="1.25.40.20">
    <property type="entry name" value="Ankyrin repeat-containing domain"/>
    <property type="match status" value="2"/>
</dbReference>
<dbReference type="STRING" id="188477.A0A433TYA6"/>
<sequence length="911" mass="101053">MTSPKGDRYHEQDVQHLFRAIRRGKAHLTRFMLAASNNVLLNCWDADGKTPLIECCYIKEEATRDKMVRILKEAGADVNMADRDGRTPLIHACEQRCNDIVRILTQHCNISPDMADRDGNTALIHAAFIGNDIALEILVRHFRRLGLQVDHYNQAGYTALHIAAKSGFLQCAKILAVKGKASLTIKDKVHGLTPLDWSLKEGYQKSEVEFLKPSAKFYRLAKLTTTMAKYRKRSSVTSQDSLPQIPDTAKPVRTVDKAKGKVKNLLKKSPQIQDDSEFMAIGAGCVPKPGKSGATSKNPFSKSSAVDSSKTKSTDKKQTSKASRQRSFTLSGNKDAAPKHKPLQHSISHPCPSKSDADTTQYQENHRGPNVPKSLAFYKDKDFHDELGARIDTDEESSCSDTESVSLMESLDKSPRADSKSDNSDNNGWSVYCGEASTSSDADRTSYGVLSLSQYTEAGVYCGDIKSNIVADDSVSTKSFPSQSVSQEDSEVRSPSFSMCLQSPITEESFSCIDSYGPKVNGKNLGNNQTIGYKHTENMDKDEGSQSESSFSSLLTTIEFLGNTGPYKKVDPTPLGRNIDKNAHETQITRNDKSRQPLVSTGSEISDLDDCSSLHTEVTDIAKRVSKLEVRNRDLSSGDAHRGGHSQQMPDSPETSASCVSDSTEITEVIDCLPNSSSQQLYSLSQTQSKSHKSMSERRSSNDYLDLSSSAVYSRRLQTKTNSSDTATSKTSQNDETPQSSCYESIRDDPVTDYTFIQETKRHHLQDNTTKPLPLNSQNDRVYSSVERNAPIKEKTMKEEDKILKARKPTDSFDKNKNDNTKIEHTQSGKEQTPLMNAKVTPLRITPNKNRLEDHYNNPIIDSISQNSKSTHGEARLVNSHMKEQRKDGEELSSVRIGQYTSDTKHIETIT</sequence>
<dbReference type="InterPro" id="IPR036770">
    <property type="entry name" value="Ankyrin_rpt-contain_sf"/>
</dbReference>
<reference evidence="5 6" key="1">
    <citation type="submission" date="2019-01" db="EMBL/GenBank/DDBJ databases">
        <title>A draft genome assembly of the solar-powered sea slug Elysia chlorotica.</title>
        <authorList>
            <person name="Cai H."/>
            <person name="Li Q."/>
            <person name="Fang X."/>
            <person name="Li J."/>
            <person name="Curtis N.E."/>
            <person name="Altenburger A."/>
            <person name="Shibata T."/>
            <person name="Feng M."/>
            <person name="Maeda T."/>
            <person name="Schwartz J.A."/>
            <person name="Shigenobu S."/>
            <person name="Lundholm N."/>
            <person name="Nishiyama T."/>
            <person name="Yang H."/>
            <person name="Hasebe M."/>
            <person name="Li S."/>
            <person name="Pierce S.K."/>
            <person name="Wang J."/>
        </authorList>
    </citation>
    <scope>NUCLEOTIDE SEQUENCE [LARGE SCALE GENOMIC DNA]</scope>
    <source>
        <strain evidence="5">EC2010</strain>
        <tissue evidence="5">Whole organism of an adult</tissue>
    </source>
</reference>
<dbReference type="EMBL" id="RQTK01000134">
    <property type="protein sequence ID" value="RUS86573.1"/>
    <property type="molecule type" value="Genomic_DNA"/>
</dbReference>
<protein>
    <submittedName>
        <fullName evidence="5">Uncharacterized protein</fullName>
    </submittedName>
</protein>
<dbReference type="PROSITE" id="PS50088">
    <property type="entry name" value="ANK_REPEAT"/>
    <property type="match status" value="1"/>
</dbReference>
<comment type="caution">
    <text evidence="5">The sequence shown here is derived from an EMBL/GenBank/DDBJ whole genome shotgun (WGS) entry which is preliminary data.</text>
</comment>
<feature type="region of interest" description="Disordered" evidence="4">
    <location>
        <begin position="288"/>
        <end position="445"/>
    </location>
</feature>
<proteinExistence type="predicted"/>
<feature type="region of interest" description="Disordered" evidence="4">
    <location>
        <begin position="759"/>
        <end position="778"/>
    </location>
</feature>
<feature type="compositionally biased region" description="Polar residues" evidence="4">
    <location>
        <begin position="719"/>
        <end position="743"/>
    </location>
</feature>
<feature type="compositionally biased region" description="Basic and acidic residues" evidence="4">
    <location>
        <begin position="810"/>
        <end position="828"/>
    </location>
</feature>
<dbReference type="PANTHER" id="PTHR24173">
    <property type="entry name" value="ANKYRIN REPEAT CONTAINING"/>
    <property type="match status" value="1"/>
</dbReference>
<feature type="compositionally biased region" description="Basic and acidic residues" evidence="4">
    <location>
        <begin position="309"/>
        <end position="318"/>
    </location>
</feature>
<dbReference type="PANTHER" id="PTHR24173:SF74">
    <property type="entry name" value="ANKYRIN REPEAT DOMAIN-CONTAINING PROTEIN 16"/>
    <property type="match status" value="1"/>
</dbReference>
<gene>
    <name evidence="5" type="ORF">EGW08_005654</name>
</gene>
<feature type="region of interest" description="Disordered" evidence="4">
    <location>
        <begin position="632"/>
        <end position="661"/>
    </location>
</feature>
<dbReference type="SMART" id="SM00248">
    <property type="entry name" value="ANK"/>
    <property type="match status" value="5"/>
</dbReference>
<dbReference type="Proteomes" id="UP000271974">
    <property type="component" value="Unassembled WGS sequence"/>
</dbReference>
<evidence type="ECO:0000313" key="6">
    <source>
        <dbReference type="Proteomes" id="UP000271974"/>
    </source>
</evidence>
<dbReference type="AlphaFoldDB" id="A0A433TYA6"/>
<feature type="compositionally biased region" description="Polar residues" evidence="4">
    <location>
        <begin position="645"/>
        <end position="661"/>
    </location>
</feature>
<evidence type="ECO:0000256" key="1">
    <source>
        <dbReference type="ARBA" id="ARBA00022737"/>
    </source>
</evidence>
<name>A0A433TYA6_ELYCH</name>
<feature type="region of interest" description="Disordered" evidence="4">
    <location>
        <begin position="568"/>
        <end position="609"/>
    </location>
</feature>
<evidence type="ECO:0000256" key="3">
    <source>
        <dbReference type="PROSITE-ProRule" id="PRU00023"/>
    </source>
</evidence>
<feature type="compositionally biased region" description="Basic and acidic residues" evidence="4">
    <location>
        <begin position="632"/>
        <end position="642"/>
    </location>
</feature>
<keyword evidence="6" id="KW-1185">Reference proteome</keyword>
<organism evidence="5 6">
    <name type="scientific">Elysia chlorotica</name>
    <name type="common">Eastern emerald elysia</name>
    <name type="synonym">Sea slug</name>
    <dbReference type="NCBI Taxonomy" id="188477"/>
    <lineage>
        <taxon>Eukaryota</taxon>
        <taxon>Metazoa</taxon>
        <taxon>Spiralia</taxon>
        <taxon>Lophotrochozoa</taxon>
        <taxon>Mollusca</taxon>
        <taxon>Gastropoda</taxon>
        <taxon>Heterobranchia</taxon>
        <taxon>Euthyneura</taxon>
        <taxon>Panpulmonata</taxon>
        <taxon>Sacoglossa</taxon>
        <taxon>Placobranchoidea</taxon>
        <taxon>Plakobranchidae</taxon>
        <taxon>Elysia</taxon>
    </lineage>
</organism>
<feature type="region of interest" description="Disordered" evidence="4">
    <location>
        <begin position="232"/>
        <end position="256"/>
    </location>
</feature>
<keyword evidence="1" id="KW-0677">Repeat</keyword>
<keyword evidence="2 3" id="KW-0040">ANK repeat</keyword>
<feature type="compositionally biased region" description="Basic and acidic residues" evidence="4">
    <location>
        <begin position="410"/>
        <end position="423"/>
    </location>
</feature>
<evidence type="ECO:0000256" key="4">
    <source>
        <dbReference type="SAM" id="MobiDB-lite"/>
    </source>
</evidence>
<dbReference type="InterPro" id="IPR002110">
    <property type="entry name" value="Ankyrin_rpt"/>
</dbReference>
<feature type="repeat" description="ANK" evidence="3">
    <location>
        <begin position="47"/>
        <end position="83"/>
    </location>
</feature>
<feature type="compositionally biased region" description="Basic and acidic residues" evidence="4">
    <location>
        <begin position="378"/>
        <end position="392"/>
    </location>
</feature>
<dbReference type="Pfam" id="PF12796">
    <property type="entry name" value="Ank_2"/>
    <property type="match status" value="2"/>
</dbReference>
<dbReference type="SUPFAM" id="SSF48403">
    <property type="entry name" value="Ankyrin repeat"/>
    <property type="match status" value="1"/>
</dbReference>
<evidence type="ECO:0000256" key="2">
    <source>
        <dbReference type="ARBA" id="ARBA00023043"/>
    </source>
</evidence>
<evidence type="ECO:0000313" key="5">
    <source>
        <dbReference type="EMBL" id="RUS86573.1"/>
    </source>
</evidence>
<dbReference type="OrthoDB" id="5406014at2759"/>